<organism evidence="1 2">
    <name type="scientific">Roseburia yibonii</name>
    <dbReference type="NCBI Taxonomy" id="2763063"/>
    <lineage>
        <taxon>Bacteria</taxon>
        <taxon>Bacillati</taxon>
        <taxon>Bacillota</taxon>
        <taxon>Clostridia</taxon>
        <taxon>Lachnospirales</taxon>
        <taxon>Lachnospiraceae</taxon>
        <taxon>Roseburia</taxon>
    </lineage>
</organism>
<proteinExistence type="predicted"/>
<dbReference type="EMBL" id="JACOQH010000002">
    <property type="protein sequence ID" value="MBC5752980.1"/>
    <property type="molecule type" value="Genomic_DNA"/>
</dbReference>
<comment type="caution">
    <text evidence="1">The sequence shown here is derived from an EMBL/GenBank/DDBJ whole genome shotgun (WGS) entry which is preliminary data.</text>
</comment>
<sequence length="152" mass="17053">MFDLFGEMTAEEINKTAEGLKNEGDTENVYALAKENGISKEFVEMYLQGDIPALCDAMTAAVGKLDVEMGEKDVKAYSRKIPAEPIVEYLKQKAMEDEAVAVKIREKGKSLAGCLKHVESEARKKVSREKPYLADAVVYRMARDYYMKEAVK</sequence>
<dbReference type="Proteomes" id="UP000621540">
    <property type="component" value="Unassembled WGS sequence"/>
</dbReference>
<dbReference type="RefSeq" id="WP_186981613.1">
    <property type="nucleotide sequence ID" value="NZ_JACOQH010000002.1"/>
</dbReference>
<keyword evidence="2" id="KW-1185">Reference proteome</keyword>
<dbReference type="InterPro" id="IPR025624">
    <property type="entry name" value="PcfK"/>
</dbReference>
<accession>A0ABR7I7Y5</accession>
<evidence type="ECO:0000313" key="1">
    <source>
        <dbReference type="EMBL" id="MBC5752980.1"/>
    </source>
</evidence>
<name>A0ABR7I7Y5_9FIRM</name>
<protein>
    <submittedName>
        <fullName evidence="1">Uncharacterized protein</fullName>
    </submittedName>
</protein>
<evidence type="ECO:0000313" key="2">
    <source>
        <dbReference type="Proteomes" id="UP000621540"/>
    </source>
</evidence>
<dbReference type="Pfam" id="PF14058">
    <property type="entry name" value="PcfK"/>
    <property type="match status" value="1"/>
</dbReference>
<reference evidence="1 2" key="1">
    <citation type="submission" date="2020-08" db="EMBL/GenBank/DDBJ databases">
        <title>Genome public.</title>
        <authorList>
            <person name="Liu C."/>
            <person name="Sun Q."/>
        </authorList>
    </citation>
    <scope>NUCLEOTIDE SEQUENCE [LARGE SCALE GENOMIC DNA]</scope>
    <source>
        <strain evidence="1 2">BX0805</strain>
    </source>
</reference>
<gene>
    <name evidence="1" type="ORF">H8Z76_02895</name>
</gene>